<keyword evidence="2" id="KW-1185">Reference proteome</keyword>
<protein>
    <submittedName>
        <fullName evidence="1">Uncharacterized protein</fullName>
    </submittedName>
</protein>
<reference evidence="2" key="1">
    <citation type="submission" date="2016-10" db="EMBL/GenBank/DDBJ databases">
        <authorList>
            <person name="Varghese N."/>
            <person name="Submissions S."/>
        </authorList>
    </citation>
    <scope>NUCLEOTIDE SEQUENCE [LARGE SCALE GENOMIC DNA]</scope>
    <source>
        <strain evidence="2">DSM 44498</strain>
    </source>
</reference>
<organism evidence="1 2">
    <name type="scientific">Rhodococcus koreensis</name>
    <dbReference type="NCBI Taxonomy" id="99653"/>
    <lineage>
        <taxon>Bacteria</taxon>
        <taxon>Bacillati</taxon>
        <taxon>Actinomycetota</taxon>
        <taxon>Actinomycetes</taxon>
        <taxon>Mycobacteriales</taxon>
        <taxon>Nocardiaceae</taxon>
        <taxon>Rhodococcus</taxon>
    </lineage>
</organism>
<accession>A0A1H4M6E5</accession>
<dbReference type="AlphaFoldDB" id="A0A1H4M6E5"/>
<dbReference type="EMBL" id="FNSV01000005">
    <property type="protein sequence ID" value="SEB77972.1"/>
    <property type="molecule type" value="Genomic_DNA"/>
</dbReference>
<dbReference type="Proteomes" id="UP000183561">
    <property type="component" value="Unassembled WGS sequence"/>
</dbReference>
<gene>
    <name evidence="1" type="ORF">SAMN04490239_1629</name>
</gene>
<evidence type="ECO:0000313" key="1">
    <source>
        <dbReference type="EMBL" id="SEB77972.1"/>
    </source>
</evidence>
<sequence length="301" mass="33447">MIAPFEYRALWVKSVNFINKALDPELGPDEQGFWASSALELLGKATLAKIHPTLIADIRNNDRDRGGDSLLAAAGAIRSSGDFVSIAATTVYSRCARVVQGFDAGRAGLVARDRNAYVHSASAIRVDDTWWDRFWPLVSLLLASQERHLEEYVGVDRREEIESVLARANEHTQQRLTTLIKVAKERHERLQRGEVTERERADIGTRTRVMASYAESHRCPACGGQGWIYGDQTLDSDYIGSTTPSGDYVGFIREVATDGFACGDCGLVLSDKSLVEHANMPLEFEIEDDESDYLEPEYGND</sequence>
<evidence type="ECO:0000313" key="2">
    <source>
        <dbReference type="Proteomes" id="UP000183561"/>
    </source>
</evidence>
<name>A0A1H4M6E5_9NOCA</name>
<proteinExistence type="predicted"/>